<dbReference type="AlphaFoldDB" id="A0A445HZB4"/>
<dbReference type="Proteomes" id="UP000289340">
    <property type="component" value="Chromosome 11"/>
</dbReference>
<keyword evidence="1" id="KW-0472">Membrane</keyword>
<organism evidence="2 3">
    <name type="scientific">Glycine soja</name>
    <name type="common">Wild soybean</name>
    <dbReference type="NCBI Taxonomy" id="3848"/>
    <lineage>
        <taxon>Eukaryota</taxon>
        <taxon>Viridiplantae</taxon>
        <taxon>Streptophyta</taxon>
        <taxon>Embryophyta</taxon>
        <taxon>Tracheophyta</taxon>
        <taxon>Spermatophyta</taxon>
        <taxon>Magnoliopsida</taxon>
        <taxon>eudicotyledons</taxon>
        <taxon>Gunneridae</taxon>
        <taxon>Pentapetalae</taxon>
        <taxon>rosids</taxon>
        <taxon>fabids</taxon>
        <taxon>Fabales</taxon>
        <taxon>Fabaceae</taxon>
        <taxon>Papilionoideae</taxon>
        <taxon>50 kb inversion clade</taxon>
        <taxon>NPAAA clade</taxon>
        <taxon>indigoferoid/millettioid clade</taxon>
        <taxon>Phaseoleae</taxon>
        <taxon>Glycine</taxon>
        <taxon>Glycine subgen. Soja</taxon>
    </lineage>
</organism>
<reference evidence="2 3" key="1">
    <citation type="submission" date="2018-09" db="EMBL/GenBank/DDBJ databases">
        <title>A high-quality reference genome of wild soybean provides a powerful tool to mine soybean genomes.</title>
        <authorList>
            <person name="Xie M."/>
            <person name="Chung C.Y.L."/>
            <person name="Li M.-W."/>
            <person name="Wong F.-L."/>
            <person name="Chan T.-F."/>
            <person name="Lam H.-M."/>
        </authorList>
    </citation>
    <scope>NUCLEOTIDE SEQUENCE [LARGE SCALE GENOMIC DNA]</scope>
    <source>
        <strain evidence="3">cv. W05</strain>
        <tissue evidence="2">Hypocotyl of etiolated seedlings</tissue>
    </source>
</reference>
<evidence type="ECO:0000313" key="2">
    <source>
        <dbReference type="EMBL" id="RZB79002.1"/>
    </source>
</evidence>
<gene>
    <name evidence="2" type="ORF">D0Y65_029391</name>
</gene>
<keyword evidence="1" id="KW-1133">Transmembrane helix</keyword>
<protein>
    <submittedName>
        <fullName evidence="2">Uncharacterized protein</fullName>
    </submittedName>
</protein>
<sequence length="113" mass="13517">METLWTMNKKKSRYLLLVVFFCRCLGLFCHVRKRREKKVKRHFHAFYLHGHAVKCDFIDVIHAMPFLRGQTKKEKEYRNKLQNRESRLLPNSLIIIGHSLGSLSHLSSSRFFI</sequence>
<evidence type="ECO:0000313" key="3">
    <source>
        <dbReference type="Proteomes" id="UP000289340"/>
    </source>
</evidence>
<name>A0A445HZB4_GLYSO</name>
<keyword evidence="3" id="KW-1185">Reference proteome</keyword>
<accession>A0A445HZB4</accession>
<comment type="caution">
    <text evidence="2">The sequence shown here is derived from an EMBL/GenBank/DDBJ whole genome shotgun (WGS) entry which is preliminary data.</text>
</comment>
<proteinExistence type="predicted"/>
<feature type="transmembrane region" description="Helical" evidence="1">
    <location>
        <begin position="12"/>
        <end position="31"/>
    </location>
</feature>
<keyword evidence="1" id="KW-0812">Transmembrane</keyword>
<evidence type="ECO:0000256" key="1">
    <source>
        <dbReference type="SAM" id="Phobius"/>
    </source>
</evidence>
<dbReference type="EMBL" id="QZWG01000011">
    <property type="protein sequence ID" value="RZB79002.1"/>
    <property type="molecule type" value="Genomic_DNA"/>
</dbReference>